<protein>
    <recommendedName>
        <fullName evidence="4">GYF domain-containing protein</fullName>
    </recommendedName>
</protein>
<dbReference type="Gene3D" id="3.30.1490.40">
    <property type="match status" value="1"/>
</dbReference>
<evidence type="ECO:0000256" key="1">
    <source>
        <dbReference type="SAM" id="MobiDB-lite"/>
    </source>
</evidence>
<evidence type="ECO:0000313" key="2">
    <source>
        <dbReference type="EMBL" id="KZO97775.1"/>
    </source>
</evidence>
<reference evidence="2 3" key="1">
    <citation type="journal article" date="2016" name="Mol. Biol. Evol.">
        <title>Comparative Genomics of Early-Diverging Mushroom-Forming Fungi Provides Insights into the Origins of Lignocellulose Decay Capabilities.</title>
        <authorList>
            <person name="Nagy L.G."/>
            <person name="Riley R."/>
            <person name="Tritt A."/>
            <person name="Adam C."/>
            <person name="Daum C."/>
            <person name="Floudas D."/>
            <person name="Sun H."/>
            <person name="Yadav J.S."/>
            <person name="Pangilinan J."/>
            <person name="Larsson K.H."/>
            <person name="Matsuura K."/>
            <person name="Barry K."/>
            <person name="Labutti K."/>
            <person name="Kuo R."/>
            <person name="Ohm R.A."/>
            <person name="Bhattacharya S.S."/>
            <person name="Shirouzu T."/>
            <person name="Yoshinaga Y."/>
            <person name="Martin F.M."/>
            <person name="Grigoriev I.V."/>
            <person name="Hibbett D.S."/>
        </authorList>
    </citation>
    <scope>NUCLEOTIDE SEQUENCE [LARGE SCALE GENOMIC DNA]</scope>
    <source>
        <strain evidence="2 3">TUFC12733</strain>
    </source>
</reference>
<dbReference type="PANTHER" id="PTHR13138">
    <property type="entry name" value="PROTEIN LIN1"/>
    <property type="match status" value="1"/>
</dbReference>
<evidence type="ECO:0000313" key="3">
    <source>
        <dbReference type="Proteomes" id="UP000076738"/>
    </source>
</evidence>
<feature type="compositionally biased region" description="Acidic residues" evidence="1">
    <location>
        <begin position="101"/>
        <end position="110"/>
    </location>
</feature>
<dbReference type="GO" id="GO:0005682">
    <property type="term" value="C:U5 snRNP"/>
    <property type="evidence" value="ECO:0007669"/>
    <property type="project" value="InterPro"/>
</dbReference>
<dbReference type="SUPFAM" id="SSF55277">
    <property type="entry name" value="GYF domain"/>
    <property type="match status" value="1"/>
</dbReference>
<feature type="region of interest" description="Disordered" evidence="1">
    <location>
        <begin position="38"/>
        <end position="159"/>
    </location>
</feature>
<feature type="compositionally biased region" description="Acidic residues" evidence="1">
    <location>
        <begin position="60"/>
        <end position="69"/>
    </location>
</feature>
<dbReference type="OrthoDB" id="331341at2759"/>
<dbReference type="AlphaFoldDB" id="A0A167NJ84"/>
<gene>
    <name evidence="2" type="ORF">CALVIDRAFT_562673</name>
</gene>
<dbReference type="InterPro" id="IPR039905">
    <property type="entry name" value="CD2BP2/Lin1"/>
</dbReference>
<feature type="compositionally biased region" description="Basic and acidic residues" evidence="1">
    <location>
        <begin position="186"/>
        <end position="206"/>
    </location>
</feature>
<dbReference type="Proteomes" id="UP000076738">
    <property type="component" value="Unassembled WGS sequence"/>
</dbReference>
<feature type="region of interest" description="Disordered" evidence="1">
    <location>
        <begin position="181"/>
        <end position="230"/>
    </location>
</feature>
<name>A0A167NJ84_CALVF</name>
<feature type="compositionally biased region" description="Acidic residues" evidence="1">
    <location>
        <begin position="135"/>
        <end position="151"/>
    </location>
</feature>
<dbReference type="PANTHER" id="PTHR13138:SF3">
    <property type="entry name" value="CD2 ANTIGEN CYTOPLASMIC TAIL-BINDING PROTEIN 2"/>
    <property type="match status" value="1"/>
</dbReference>
<keyword evidence="3" id="KW-1185">Reference proteome</keyword>
<accession>A0A167NJ84</accession>
<feature type="compositionally biased region" description="Basic and acidic residues" evidence="1">
    <location>
        <begin position="214"/>
        <end position="230"/>
    </location>
</feature>
<dbReference type="InterPro" id="IPR035445">
    <property type="entry name" value="GYF-like_dom_sf"/>
</dbReference>
<organism evidence="2 3">
    <name type="scientific">Calocera viscosa (strain TUFC12733)</name>
    <dbReference type="NCBI Taxonomy" id="1330018"/>
    <lineage>
        <taxon>Eukaryota</taxon>
        <taxon>Fungi</taxon>
        <taxon>Dikarya</taxon>
        <taxon>Basidiomycota</taxon>
        <taxon>Agaricomycotina</taxon>
        <taxon>Dacrymycetes</taxon>
        <taxon>Dacrymycetales</taxon>
        <taxon>Dacrymycetaceae</taxon>
        <taxon>Calocera</taxon>
    </lineage>
</organism>
<proteinExistence type="predicted"/>
<feature type="region of interest" description="Disordered" evidence="1">
    <location>
        <begin position="344"/>
        <end position="366"/>
    </location>
</feature>
<feature type="region of interest" description="Disordered" evidence="1">
    <location>
        <begin position="1"/>
        <end position="26"/>
    </location>
</feature>
<sequence length="436" mass="48353">MPPRSSRKRELSSPSPPPKRARFDEEALAAAEDRVFEESVDANLELPAREVKRSVNVDGYESDSTDDGEGVVLSRRGGAEGMGEEDDIFGPSGAGGKEGEKDDDDDDDEYSGVRKKEKVLALGDIEGQEFGEVGGGEDDDDDEDEIIDEDEAERRAKKGMGFELTGFNMKEEMEEGKFVDDGTFVRTRDPHEMHDRWLEGTSERDMKRARKAHEKREREERERQEREQARPREEYELDLVALMNKGESVMELLQRLGAEAKRAGAQKHKVKRKPVGPAAAAMDVDAGAPANGHGHSNANGHAEPTPIERVTALASALMGLGNMDIYEETYEQLLRSVRRSGIVPPDWVPSSQTPPREPSPPPDTSRYEYRWAPDYVAAAAGGTADAAAAQTFGPFGKRELDAWRSAGYFGGFENCERVQVRMVGDSEWRSWNAVFS</sequence>
<evidence type="ECO:0008006" key="4">
    <source>
        <dbReference type="Google" id="ProtNLM"/>
    </source>
</evidence>
<dbReference type="STRING" id="1330018.A0A167NJ84"/>
<dbReference type="EMBL" id="KV417278">
    <property type="protein sequence ID" value="KZO97775.1"/>
    <property type="molecule type" value="Genomic_DNA"/>
</dbReference>